<keyword evidence="11 18" id="KW-0238">DNA-binding</keyword>
<keyword evidence="6 18" id="KW-0479">Metal-binding</keyword>
<evidence type="ECO:0000256" key="7">
    <source>
        <dbReference type="ARBA" id="ARBA00022771"/>
    </source>
</evidence>
<dbReference type="GO" id="GO:0003700">
    <property type="term" value="F:DNA-binding transcription factor activity"/>
    <property type="evidence" value="ECO:0007669"/>
    <property type="project" value="UniProtKB-UniRule"/>
</dbReference>
<dbReference type="GO" id="GO:0006351">
    <property type="term" value="P:DNA-templated transcription"/>
    <property type="evidence" value="ECO:0007669"/>
    <property type="project" value="UniProtKB-UniRule"/>
</dbReference>
<dbReference type="Pfam" id="PF00527">
    <property type="entry name" value="E7"/>
    <property type="match status" value="1"/>
</dbReference>
<comment type="caution">
    <text evidence="18">Lacks conserved residue(s) required for the propagation of feature annotation.</text>
</comment>
<evidence type="ECO:0000256" key="4">
    <source>
        <dbReference type="ARBA" id="ARBA00022581"/>
    </source>
</evidence>
<dbReference type="GO" id="GO:0052170">
    <property type="term" value="P:symbiont-mediated suppression of host innate immune response"/>
    <property type="evidence" value="ECO:0007669"/>
    <property type="project" value="UniProtKB-KW"/>
</dbReference>
<evidence type="ECO:0000256" key="18">
    <source>
        <dbReference type="HAMAP-Rule" id="MF_04004"/>
    </source>
</evidence>
<dbReference type="InterPro" id="IPR000148">
    <property type="entry name" value="Papilloma_E7"/>
</dbReference>
<evidence type="ECO:0000256" key="2">
    <source>
        <dbReference type="ARBA" id="ARBA00022518"/>
    </source>
</evidence>
<dbReference type="PIRSF" id="PIRSF003407">
    <property type="entry name" value="Papvi_E7"/>
    <property type="match status" value="1"/>
</dbReference>
<keyword evidence="9 18" id="KW-0862">Zinc</keyword>
<feature type="short sequence motif" description="LXCXE motif; interaction with host RB1 and TMEM173/STING" evidence="18">
    <location>
        <begin position="22"/>
        <end position="26"/>
    </location>
</feature>
<reference evidence="20" key="1">
    <citation type="journal article" date="2018" name="Nat. Med.">
        <title>Expanded skin virome in DOCK8-deficient patients.</title>
        <authorList>
            <consortium name="NISC Comparative Sequencing Program"/>
            <person name="Tirosh O."/>
            <person name="Conlan S."/>
            <person name="Deming C."/>
            <person name="Lee-Lin S.Q."/>
            <person name="Huang X."/>
            <person name="Su H.C."/>
            <person name="Freeman A.F."/>
            <person name="Segre J.A."/>
            <person name="Kong H.H."/>
        </authorList>
    </citation>
    <scope>NUCLEOTIDE SEQUENCE</scope>
    <source>
        <strain evidence="20">HPV-mSK_128</strain>
    </source>
</reference>
<dbReference type="GO" id="GO:0042025">
    <property type="term" value="C:host cell nucleus"/>
    <property type="evidence" value="ECO:0007669"/>
    <property type="project" value="UniProtKB-SubCell"/>
</dbReference>
<dbReference type="SUPFAM" id="SSF161234">
    <property type="entry name" value="E7 C-terminal domain-like"/>
    <property type="match status" value="1"/>
</dbReference>
<keyword evidence="3 18" id="KW-1048">Host nucleus</keyword>
<evidence type="ECO:0000256" key="14">
    <source>
        <dbReference type="ARBA" id="ARBA00023200"/>
    </source>
</evidence>
<evidence type="ECO:0000256" key="17">
    <source>
        <dbReference type="ARBA" id="ARBA00023309"/>
    </source>
</evidence>
<evidence type="ECO:0000256" key="19">
    <source>
        <dbReference type="PIRNR" id="PIRNR003407"/>
    </source>
</evidence>
<dbReference type="GO" id="GO:0008270">
    <property type="term" value="F:zinc ion binding"/>
    <property type="evidence" value="ECO:0007669"/>
    <property type="project" value="UniProtKB-KW"/>
</dbReference>
<dbReference type="Gene3D" id="3.30.160.330">
    <property type="match status" value="1"/>
</dbReference>
<comment type="function">
    <text evidence="19">E7 protein has both transforming and trans-activating activities.</text>
</comment>
<sequence>MRGDRPTLDDIILEEFVMPINLLCDEPSESLSSDCEGEEEQLDPYRIDSTCFNCGRRIKIVVVCSSSGIRSLEQLLLEEVSLICAACARSLQDGRSQ</sequence>
<evidence type="ECO:0000256" key="8">
    <source>
        <dbReference type="ARBA" id="ARBA00022830"/>
    </source>
</evidence>
<feature type="short sequence motif" description="Nuclear export signal" evidence="18">
    <location>
        <begin position="69"/>
        <end position="77"/>
    </location>
</feature>
<keyword evidence="1 18" id="KW-1121">Modulation of host cell cycle by virus</keyword>
<evidence type="ECO:0000256" key="13">
    <source>
        <dbReference type="ARBA" id="ARBA00023163"/>
    </source>
</evidence>
<comment type="subcellular location">
    <subcellularLocation>
        <location evidence="18">Host cytoplasm</location>
    </subcellularLocation>
    <subcellularLocation>
        <location evidence="18">Host nucleus</location>
    </subcellularLocation>
    <text evidence="18">Predominantly found in the host nucleus.</text>
</comment>
<dbReference type="GO" id="GO:0039645">
    <property type="term" value="P:symbiont-mediated perturbation of host cell cycle G1/S transition checkpoint"/>
    <property type="evidence" value="ECO:0007669"/>
    <property type="project" value="UniProtKB-UniRule"/>
</dbReference>
<evidence type="ECO:0000256" key="9">
    <source>
        <dbReference type="ARBA" id="ARBA00022833"/>
    </source>
</evidence>
<comment type="subunit">
    <text evidence="18">Homodimer. Homooligomer. Interacts with host RB1; this interaction induces dissociation of RB1-E2F1 complex thereby disrupting RB1 activity. Interacts with host EP300; this interaction represses EP300 transcriptional activity. Interacts with protein E2; this interaction inhibits E7 oncogenic activity. Interacts with host TMEM173/STING; this interaction impairs the ability of TMEM173/STING to sense cytosolic DNA and promote the production of type I interferon (IFN-alpha and IFN-beta).</text>
</comment>
<dbReference type="EMBL" id="MH777270">
    <property type="protein sequence ID" value="AYA94083.1"/>
    <property type="molecule type" value="Genomic_DNA"/>
</dbReference>
<evidence type="ECO:0000256" key="5">
    <source>
        <dbReference type="ARBA" id="ARBA00022632"/>
    </source>
</evidence>
<keyword evidence="4 18" id="KW-0945">Host-virus interaction</keyword>
<proteinExistence type="inferred from homology"/>
<protein>
    <recommendedName>
        <fullName evidence="18 19">Protein E7</fullName>
    </recommendedName>
</protein>
<keyword evidence="5 18" id="KW-1090">Inhibition of host innate immune response by virus</keyword>
<dbReference type="GO" id="GO:0003677">
    <property type="term" value="F:DNA binding"/>
    <property type="evidence" value="ECO:0007669"/>
    <property type="project" value="UniProtKB-UniRule"/>
</dbReference>
<accession>A0A385PLZ0</accession>
<gene>
    <name evidence="18" type="primary">E7</name>
</gene>
<keyword evidence="7 18" id="KW-0863">Zinc-finger</keyword>
<evidence type="ECO:0000256" key="3">
    <source>
        <dbReference type="ARBA" id="ARBA00022562"/>
    </source>
</evidence>
<evidence type="ECO:0000256" key="12">
    <source>
        <dbReference type="ARBA" id="ARBA00023159"/>
    </source>
</evidence>
<dbReference type="GO" id="GO:0030430">
    <property type="term" value="C:host cell cytoplasm"/>
    <property type="evidence" value="ECO:0007669"/>
    <property type="project" value="UniProtKB-SubCell"/>
</dbReference>
<dbReference type="GO" id="GO:0039502">
    <property type="term" value="P:symbiont-mediated suppression of host type I interferon-mediated signaling pathway"/>
    <property type="evidence" value="ECO:0007669"/>
    <property type="project" value="UniProtKB-UniRule"/>
</dbReference>
<name>A0A385PLZ0_9PAPI</name>
<comment type="PTM">
    <text evidence="18">Highly phosphorylated.</text>
</comment>
<dbReference type="HAMAP" id="MF_04004">
    <property type="entry name" value="PPV_E7"/>
    <property type="match status" value="1"/>
</dbReference>
<evidence type="ECO:0000256" key="1">
    <source>
        <dbReference type="ARBA" id="ARBA00022504"/>
    </source>
</evidence>
<feature type="zinc finger region" evidence="18">
    <location>
        <begin position="51"/>
        <end position="87"/>
    </location>
</feature>
<keyword evidence="17 18" id="KW-1078">G1/S host cell cycle checkpoint dysregulation by virus</keyword>
<evidence type="ECO:0000256" key="6">
    <source>
        <dbReference type="ARBA" id="ARBA00022723"/>
    </source>
</evidence>
<organism evidence="20">
    <name type="scientific">Human papillomavirus</name>
    <dbReference type="NCBI Taxonomy" id="10566"/>
    <lineage>
        <taxon>Viruses</taxon>
        <taxon>Monodnaviria</taxon>
        <taxon>Shotokuvirae</taxon>
        <taxon>Cossaviricota</taxon>
        <taxon>Papovaviricetes</taxon>
        <taxon>Zurhausenvirales</taxon>
        <taxon>Papillomaviridae</taxon>
    </lineage>
</organism>
<keyword evidence="14 18" id="KW-1035">Host cytoplasm</keyword>
<evidence type="ECO:0000256" key="11">
    <source>
        <dbReference type="ARBA" id="ARBA00023125"/>
    </source>
</evidence>
<keyword evidence="10 18" id="KW-0805">Transcription regulation</keyword>
<comment type="similarity">
    <text evidence="18 19">Belongs to the papillomaviridae E7 protein family.</text>
</comment>
<keyword evidence="2 18" id="KW-0244">Early protein</keyword>
<dbReference type="GO" id="GO:0019904">
    <property type="term" value="F:protein domain specific binding"/>
    <property type="evidence" value="ECO:0007669"/>
    <property type="project" value="UniProtKB-UniRule"/>
</dbReference>
<comment type="function">
    <text evidence="18">Plays a role in viral genome replication by driving entry of quiescent cells into the cell cycle. Stimulation of progression from G1 to S phase allows the virus to efficiently use the cellular DNA replicating machinery to achieve viral genome replication. E7 protein has both transforming and trans-activating activities. Induces the disassembly of the E2F1 transcription factor from RB1, with subsequent transcriptional activation of E2F1-regulated S-phase genes. Interferes with host histone deacetylation mediated by HDAC1 and HDAC2, leading to transcription activation. Plays also a role in the inhibition of both antiviral and antiproliferative functions of host interferon alpha. Interaction with host TMEM173/STING impairs the ability of TMEM173/STING to sense cytosolic DNA and promote the production of type I interferon (IFN-alpha and IFN-beta).</text>
</comment>
<keyword evidence="8 18" id="KW-1114">Inhibition of host interferon signaling pathway by virus</keyword>
<keyword evidence="16 18" id="KW-0899">Viral immunoevasion</keyword>
<evidence type="ECO:0000256" key="10">
    <source>
        <dbReference type="ARBA" id="ARBA00023015"/>
    </source>
</evidence>
<keyword evidence="13 18" id="KW-0804">Transcription</keyword>
<evidence type="ECO:0000313" key="20">
    <source>
        <dbReference type="EMBL" id="AYA94083.1"/>
    </source>
</evidence>
<evidence type="ECO:0000256" key="15">
    <source>
        <dbReference type="ARBA" id="ARBA00023258"/>
    </source>
</evidence>
<comment type="domain">
    <text evidence="18">The E7 terminal domain is an intrinsically disordered domain, whose flexibility and conformational transitions confer target adaptability to the oncoprotein. It allows adaptation to a variety of protein targets and exposes the PEST degradation sequence that regulates its turnover in the cell.</text>
</comment>
<evidence type="ECO:0000256" key="16">
    <source>
        <dbReference type="ARBA" id="ARBA00023280"/>
    </source>
</evidence>
<keyword evidence="12 18" id="KW-0010">Activator</keyword>
<keyword evidence="15" id="KW-0922">Interferon antiviral system evasion</keyword>